<reference evidence="14 15" key="1">
    <citation type="submission" date="2019-02" db="EMBL/GenBank/DDBJ databases">
        <title>Prokaryotic population dynamics and viral predation in marine succession experiment using metagenomics: the confinement effect.</title>
        <authorList>
            <person name="Haro-Moreno J.M."/>
            <person name="Rodriguez-Valera F."/>
            <person name="Lopez-Perez M."/>
        </authorList>
    </citation>
    <scope>NUCLEOTIDE SEQUENCE [LARGE SCALE GENOMIC DNA]</scope>
    <source>
        <strain evidence="14">MED-G157</strain>
    </source>
</reference>
<gene>
    <name evidence="8" type="primary">proC</name>
    <name evidence="14" type="ORF">EVA68_00180</name>
</gene>
<dbReference type="FunFam" id="1.10.3730.10:FF:000001">
    <property type="entry name" value="Pyrroline-5-carboxylate reductase"/>
    <property type="match status" value="1"/>
</dbReference>
<comment type="subcellular location">
    <subcellularLocation>
        <location evidence="1 8">Cytoplasm</location>
    </subcellularLocation>
</comment>
<dbReference type="GO" id="GO:0055129">
    <property type="term" value="P:L-proline biosynthetic process"/>
    <property type="evidence" value="ECO:0007669"/>
    <property type="project" value="UniProtKB-UniRule"/>
</dbReference>
<feature type="domain" description="Pyrroline-5-carboxylate reductase catalytic N-terminal" evidence="12">
    <location>
        <begin position="2"/>
        <end position="94"/>
    </location>
</feature>
<dbReference type="EMBL" id="SHAG01000001">
    <property type="protein sequence ID" value="RZO77680.1"/>
    <property type="molecule type" value="Genomic_DNA"/>
</dbReference>
<dbReference type="PIRSF" id="PIRSF000193">
    <property type="entry name" value="Pyrrol-5-carb_rd"/>
    <property type="match status" value="1"/>
</dbReference>
<dbReference type="InterPro" id="IPR028939">
    <property type="entry name" value="P5C_Rdtase_cat_N"/>
</dbReference>
<dbReference type="InterPro" id="IPR036291">
    <property type="entry name" value="NAD(P)-bd_dom_sf"/>
</dbReference>
<evidence type="ECO:0000313" key="15">
    <source>
        <dbReference type="Proteomes" id="UP000316199"/>
    </source>
</evidence>
<dbReference type="HAMAP" id="MF_01925">
    <property type="entry name" value="P5C_reductase"/>
    <property type="match status" value="1"/>
</dbReference>
<comment type="similarity">
    <text evidence="2 8 11">Belongs to the pyrroline-5-carboxylate reductase family.</text>
</comment>
<dbReference type="UniPathway" id="UPA00098">
    <property type="reaction ID" value="UER00361"/>
</dbReference>
<comment type="catalytic activity">
    <reaction evidence="8 11">
        <text>L-proline + NADP(+) = (S)-1-pyrroline-5-carboxylate + NADPH + 2 H(+)</text>
        <dbReference type="Rhea" id="RHEA:14109"/>
        <dbReference type="ChEBI" id="CHEBI:15378"/>
        <dbReference type="ChEBI" id="CHEBI:17388"/>
        <dbReference type="ChEBI" id="CHEBI:57783"/>
        <dbReference type="ChEBI" id="CHEBI:58349"/>
        <dbReference type="ChEBI" id="CHEBI:60039"/>
        <dbReference type="EC" id="1.5.1.2"/>
    </reaction>
</comment>
<evidence type="ECO:0000256" key="2">
    <source>
        <dbReference type="ARBA" id="ARBA00005525"/>
    </source>
</evidence>
<comment type="function">
    <text evidence="8">Catalyzes the reduction of 1-pyrroline-5-carboxylate (PCA) to L-proline.</text>
</comment>
<dbReference type="Pfam" id="PF14748">
    <property type="entry name" value="P5CR_dimer"/>
    <property type="match status" value="1"/>
</dbReference>
<dbReference type="Gene3D" id="1.10.3730.10">
    <property type="entry name" value="ProC C-terminal domain-like"/>
    <property type="match status" value="1"/>
</dbReference>
<proteinExistence type="inferred from homology"/>
<dbReference type="InterPro" id="IPR000304">
    <property type="entry name" value="Pyrroline-COOH_reductase"/>
</dbReference>
<protein>
    <recommendedName>
        <fullName evidence="8 9">Pyrroline-5-carboxylate reductase</fullName>
        <shortName evidence="8">P5C reductase</shortName>
        <shortName evidence="8">P5CR</shortName>
        <ecNumber evidence="8 9">1.5.1.2</ecNumber>
    </recommendedName>
    <alternativeName>
        <fullName evidence="8">PCA reductase</fullName>
    </alternativeName>
</protein>
<dbReference type="Pfam" id="PF03807">
    <property type="entry name" value="F420_oxidored"/>
    <property type="match status" value="1"/>
</dbReference>
<keyword evidence="7 8" id="KW-0560">Oxidoreductase</keyword>
<comment type="caution">
    <text evidence="14">The sequence shown here is derived from an EMBL/GenBank/DDBJ whole genome shotgun (WGS) entry which is preliminary data.</text>
</comment>
<feature type="binding site" evidence="10">
    <location>
        <position position="53"/>
    </location>
    <ligand>
        <name>NADPH</name>
        <dbReference type="ChEBI" id="CHEBI:57783"/>
    </ligand>
</feature>
<dbReference type="PANTHER" id="PTHR11645:SF0">
    <property type="entry name" value="PYRROLINE-5-CARBOXYLATE REDUCTASE 3"/>
    <property type="match status" value="1"/>
</dbReference>
<evidence type="ECO:0000256" key="10">
    <source>
        <dbReference type="PIRSR" id="PIRSR000193-1"/>
    </source>
</evidence>
<dbReference type="InterPro" id="IPR029036">
    <property type="entry name" value="P5CR_dimer"/>
</dbReference>
<evidence type="ECO:0000256" key="7">
    <source>
        <dbReference type="ARBA" id="ARBA00023002"/>
    </source>
</evidence>
<name>A0A520S5E3_9GAMM</name>
<organism evidence="14 15">
    <name type="scientific">OM182 bacterium</name>
    <dbReference type="NCBI Taxonomy" id="2510334"/>
    <lineage>
        <taxon>Bacteria</taxon>
        <taxon>Pseudomonadati</taxon>
        <taxon>Pseudomonadota</taxon>
        <taxon>Gammaproteobacteria</taxon>
        <taxon>OMG group</taxon>
        <taxon>OM182 clade</taxon>
    </lineage>
</organism>
<dbReference type="FunFam" id="3.40.50.720:FF:000190">
    <property type="entry name" value="Pyrroline-5-carboxylate reductase"/>
    <property type="match status" value="1"/>
</dbReference>
<evidence type="ECO:0000256" key="8">
    <source>
        <dbReference type="HAMAP-Rule" id="MF_01925"/>
    </source>
</evidence>
<dbReference type="AlphaFoldDB" id="A0A520S5E3"/>
<feature type="domain" description="Pyrroline-5-carboxylate reductase dimerisation" evidence="13">
    <location>
        <begin position="158"/>
        <end position="263"/>
    </location>
</feature>
<dbReference type="NCBIfam" id="TIGR00112">
    <property type="entry name" value="proC"/>
    <property type="match status" value="1"/>
</dbReference>
<evidence type="ECO:0000256" key="9">
    <source>
        <dbReference type="NCBIfam" id="TIGR00112"/>
    </source>
</evidence>
<dbReference type="Proteomes" id="UP000316199">
    <property type="component" value="Unassembled WGS sequence"/>
</dbReference>
<dbReference type="PANTHER" id="PTHR11645">
    <property type="entry name" value="PYRROLINE-5-CARBOXYLATE REDUCTASE"/>
    <property type="match status" value="1"/>
</dbReference>
<keyword evidence="3 8" id="KW-0963">Cytoplasm</keyword>
<evidence type="ECO:0000259" key="12">
    <source>
        <dbReference type="Pfam" id="PF03807"/>
    </source>
</evidence>
<dbReference type="SUPFAM" id="SSF48179">
    <property type="entry name" value="6-phosphogluconate dehydrogenase C-terminal domain-like"/>
    <property type="match status" value="1"/>
</dbReference>
<evidence type="ECO:0000256" key="4">
    <source>
        <dbReference type="ARBA" id="ARBA00022605"/>
    </source>
</evidence>
<evidence type="ECO:0000256" key="1">
    <source>
        <dbReference type="ARBA" id="ARBA00004496"/>
    </source>
</evidence>
<dbReference type="InterPro" id="IPR053790">
    <property type="entry name" value="P5CR-like_CS"/>
</dbReference>
<evidence type="ECO:0000256" key="6">
    <source>
        <dbReference type="ARBA" id="ARBA00022857"/>
    </source>
</evidence>
<dbReference type="GO" id="GO:0004735">
    <property type="term" value="F:pyrroline-5-carboxylate reductase activity"/>
    <property type="evidence" value="ECO:0007669"/>
    <property type="project" value="UniProtKB-UniRule"/>
</dbReference>
<keyword evidence="4 8" id="KW-0028">Amino-acid biosynthesis</keyword>
<evidence type="ECO:0000259" key="13">
    <source>
        <dbReference type="Pfam" id="PF14748"/>
    </source>
</evidence>
<keyword evidence="5 8" id="KW-0641">Proline biosynthesis</keyword>
<comment type="pathway">
    <text evidence="8 11">Amino-acid biosynthesis; L-proline biosynthesis; L-proline from L-glutamate 5-semialdehyde: step 1/1.</text>
</comment>
<evidence type="ECO:0000256" key="11">
    <source>
        <dbReference type="RuleBase" id="RU003903"/>
    </source>
</evidence>
<dbReference type="PROSITE" id="PS00521">
    <property type="entry name" value="P5CR"/>
    <property type="match status" value="1"/>
</dbReference>
<dbReference type="InterPro" id="IPR008927">
    <property type="entry name" value="6-PGluconate_DH-like_C_sf"/>
</dbReference>
<comment type="catalytic activity">
    <reaction evidence="8">
        <text>L-proline + NAD(+) = (S)-1-pyrroline-5-carboxylate + NADH + 2 H(+)</text>
        <dbReference type="Rhea" id="RHEA:14105"/>
        <dbReference type="ChEBI" id="CHEBI:15378"/>
        <dbReference type="ChEBI" id="CHEBI:17388"/>
        <dbReference type="ChEBI" id="CHEBI:57540"/>
        <dbReference type="ChEBI" id="CHEBI:57945"/>
        <dbReference type="ChEBI" id="CHEBI:60039"/>
        <dbReference type="EC" id="1.5.1.2"/>
    </reaction>
</comment>
<dbReference type="EC" id="1.5.1.2" evidence="8 9"/>
<sequence>MKITFLGSGNIAQAIMKGLIANGISVSQITAADPNKAAKDQTGKLGVNITADNQAAVEWADVIVISVKPNVVTEITREIADIINEKLVISVAAGITCQTLQDSLGSTAHVIRCMPNTPAQIQSGITGLFATSIISAEEQKVAEQILGAVGKYIWVKEETELHAVTAISGSGPAYFFYIIEALQKAATQLGLSEDLARLLVIETAIGASKMTLAEETKTAEQLRREVTSPGGTTAAAINILEEGDLVGLMSRAVCSANARSIELAQDIS</sequence>
<evidence type="ECO:0000256" key="3">
    <source>
        <dbReference type="ARBA" id="ARBA00022490"/>
    </source>
</evidence>
<dbReference type="GO" id="GO:0005737">
    <property type="term" value="C:cytoplasm"/>
    <property type="evidence" value="ECO:0007669"/>
    <property type="project" value="UniProtKB-SubCell"/>
</dbReference>
<evidence type="ECO:0000313" key="14">
    <source>
        <dbReference type="EMBL" id="RZO77680.1"/>
    </source>
</evidence>
<dbReference type="SUPFAM" id="SSF51735">
    <property type="entry name" value="NAD(P)-binding Rossmann-fold domains"/>
    <property type="match status" value="1"/>
</dbReference>
<keyword evidence="6 8" id="KW-0521">NADP</keyword>
<evidence type="ECO:0000256" key="5">
    <source>
        <dbReference type="ARBA" id="ARBA00022650"/>
    </source>
</evidence>
<accession>A0A520S5E3</accession>
<dbReference type="Gene3D" id="3.40.50.720">
    <property type="entry name" value="NAD(P)-binding Rossmann-like Domain"/>
    <property type="match status" value="1"/>
</dbReference>